<dbReference type="InterPro" id="IPR000322">
    <property type="entry name" value="Glyco_hydro_31_TIM"/>
</dbReference>
<dbReference type="Pfam" id="PF01055">
    <property type="entry name" value="Glyco_hydro_31_2nd"/>
    <property type="match status" value="1"/>
</dbReference>
<evidence type="ECO:0000313" key="6">
    <source>
        <dbReference type="EMBL" id="CAK1581153.1"/>
    </source>
</evidence>
<dbReference type="PANTHER" id="PTHR22762:SF167">
    <property type="entry name" value="LYSOSOMAL ALPHA-GLUCOSIDASE-LIKE PROTEIN"/>
    <property type="match status" value="1"/>
</dbReference>
<keyword evidence="7" id="KW-1185">Reference proteome</keyword>
<evidence type="ECO:0000313" key="7">
    <source>
        <dbReference type="Proteomes" id="UP001314205"/>
    </source>
</evidence>
<evidence type="ECO:0000256" key="3">
    <source>
        <dbReference type="SAM" id="Phobius"/>
    </source>
</evidence>
<evidence type="ECO:0000259" key="5">
    <source>
        <dbReference type="Pfam" id="PF21365"/>
    </source>
</evidence>
<protein>
    <recommendedName>
        <fullName evidence="8">Alpha-glucosidase</fullName>
    </recommendedName>
</protein>
<keyword evidence="3" id="KW-0472">Membrane</keyword>
<keyword evidence="2" id="KW-0326">Glycosidase</keyword>
<accession>A0AAV1KDM9</accession>
<keyword evidence="3" id="KW-0812">Transmembrane</keyword>
<evidence type="ECO:0008006" key="8">
    <source>
        <dbReference type="Google" id="ProtNLM"/>
    </source>
</evidence>
<feature type="domain" description="Glycoside hydrolase family 31 TIM barrel" evidence="4">
    <location>
        <begin position="330"/>
        <end position="680"/>
    </location>
</feature>
<dbReference type="SUPFAM" id="SSF51445">
    <property type="entry name" value="(Trans)glycosidases"/>
    <property type="match status" value="1"/>
</dbReference>
<comment type="similarity">
    <text evidence="1 2">Belongs to the glycosyl hydrolase 31 family.</text>
</comment>
<name>A0AAV1KDM9_9NEOP</name>
<dbReference type="PANTHER" id="PTHR22762">
    <property type="entry name" value="ALPHA-GLUCOSIDASE"/>
    <property type="match status" value="1"/>
</dbReference>
<dbReference type="Gene3D" id="2.60.40.1180">
    <property type="entry name" value="Golgi alpha-mannosidase II"/>
    <property type="match status" value="1"/>
</dbReference>
<evidence type="ECO:0000259" key="4">
    <source>
        <dbReference type="Pfam" id="PF01055"/>
    </source>
</evidence>
<reference evidence="6 7" key="1">
    <citation type="submission" date="2023-11" db="EMBL/GenBank/DDBJ databases">
        <authorList>
            <person name="Hedman E."/>
            <person name="Englund M."/>
            <person name="Stromberg M."/>
            <person name="Nyberg Akerstrom W."/>
            <person name="Nylinder S."/>
            <person name="Jareborg N."/>
            <person name="Kallberg Y."/>
            <person name="Kronander E."/>
        </authorList>
    </citation>
    <scope>NUCLEOTIDE SEQUENCE [LARGE SCALE GENOMIC DNA]</scope>
</reference>
<dbReference type="Gene3D" id="2.60.40.1760">
    <property type="entry name" value="glycosyl hydrolase (family 31)"/>
    <property type="match status" value="1"/>
</dbReference>
<dbReference type="InterPro" id="IPR017853">
    <property type="entry name" value="GH"/>
</dbReference>
<comment type="caution">
    <text evidence="6">The sequence shown here is derived from an EMBL/GenBank/DDBJ whole genome shotgun (WGS) entry which is preliminary data.</text>
</comment>
<proteinExistence type="inferred from homology"/>
<keyword evidence="2" id="KW-0378">Hydrolase</keyword>
<gene>
    <name evidence="6" type="ORF">PARMNEM_LOCUS2860</name>
</gene>
<dbReference type="Pfam" id="PF21365">
    <property type="entry name" value="Glyco_hydro_31_3rd"/>
    <property type="match status" value="1"/>
</dbReference>
<feature type="transmembrane region" description="Helical" evidence="3">
    <location>
        <begin position="44"/>
        <end position="63"/>
    </location>
</feature>
<dbReference type="GO" id="GO:0005975">
    <property type="term" value="P:carbohydrate metabolic process"/>
    <property type="evidence" value="ECO:0007669"/>
    <property type="project" value="InterPro"/>
</dbReference>
<dbReference type="EMBL" id="CAVLGL010000024">
    <property type="protein sequence ID" value="CAK1581153.1"/>
    <property type="molecule type" value="Genomic_DNA"/>
</dbReference>
<dbReference type="Gene3D" id="3.20.20.80">
    <property type="entry name" value="Glycosidases"/>
    <property type="match status" value="1"/>
</dbReference>
<organism evidence="6 7">
    <name type="scientific">Parnassius mnemosyne</name>
    <name type="common">clouded apollo</name>
    <dbReference type="NCBI Taxonomy" id="213953"/>
    <lineage>
        <taxon>Eukaryota</taxon>
        <taxon>Metazoa</taxon>
        <taxon>Ecdysozoa</taxon>
        <taxon>Arthropoda</taxon>
        <taxon>Hexapoda</taxon>
        <taxon>Insecta</taxon>
        <taxon>Pterygota</taxon>
        <taxon>Neoptera</taxon>
        <taxon>Endopterygota</taxon>
        <taxon>Lepidoptera</taxon>
        <taxon>Glossata</taxon>
        <taxon>Ditrysia</taxon>
        <taxon>Papilionoidea</taxon>
        <taxon>Papilionidae</taxon>
        <taxon>Parnassiinae</taxon>
        <taxon>Parnassini</taxon>
        <taxon>Parnassius</taxon>
        <taxon>Driopa</taxon>
    </lineage>
</organism>
<dbReference type="GO" id="GO:0006491">
    <property type="term" value="P:N-glycan processing"/>
    <property type="evidence" value="ECO:0007669"/>
    <property type="project" value="TreeGrafter"/>
</dbReference>
<dbReference type="InterPro" id="IPR013780">
    <property type="entry name" value="Glyco_hydro_b"/>
</dbReference>
<dbReference type="InterPro" id="IPR048395">
    <property type="entry name" value="Glyco_hydro_31_C"/>
</dbReference>
<evidence type="ECO:0000256" key="2">
    <source>
        <dbReference type="RuleBase" id="RU361185"/>
    </source>
</evidence>
<keyword evidence="3" id="KW-1133">Transmembrane helix</keyword>
<dbReference type="Proteomes" id="UP001314205">
    <property type="component" value="Unassembled WGS sequence"/>
</dbReference>
<dbReference type="GO" id="GO:0090599">
    <property type="term" value="F:alpha-glucosidase activity"/>
    <property type="evidence" value="ECO:0007669"/>
    <property type="project" value="TreeGrafter"/>
</dbReference>
<evidence type="ECO:0000256" key="1">
    <source>
        <dbReference type="ARBA" id="ARBA00007806"/>
    </source>
</evidence>
<sequence>MIPRIDDTKQDFKEPKETNLNIEYEYLKNVKWYHQLLLNRPLKVLLAIFLTAVVAPLLIYHYWYFQSIDSAPSDGYSTGSCLVQRTLRLACGIGTMNESACHPQCCYDVDNNFCFHRLPSRFSYILDQEWTENVTLQPRVSTVPYSFQKSIVALKISIDELTPTHLSLNFYNSQLTSHTGKRIENKDYTYEITSQEMNVVVNSSHGNIFNTMRGPLIASQNIWEIAFKITDEAMFGLGEIPLKQGTVKLIYNYDKGVSSVPLIFAKSNNSYHGLLIESNTPTEVSILGEYQIVVRSITSSGLKFHLFTGPMPKDVMKDVMHYIGSYKHLDYWMLGAHICSEVSETTEEAFTELNDFINKASRQNLPYESHCGTVPIVFKGDRCDQSEEEFINKGVQLIKRASKRFMPHISPYIRHQELVEAVEEMEIKEEIKSNCTPNLLSFERYIFRDSNTLKMYRGSIGTDSVLYLNYESVSEELIKQLWPYNTDVDGLVLENNWPLDETLKFHNETYLYLPYFNENFEEAFDRTPQWNLTIPDDGGKYLYKNNLYGNTFINATQKMFSKEIPKWSSSQWMNGEVVINRQNIDTLWIYLHKELIAMALGGVSGHWLWSSPVCGDTKNFEIDRHSQLCVKWYMAATFFPILKIHSKTVPRDPTQFFGTYRTYINNALNHRLSLLPYIYTTLQEGPLLRPMFYQYPTTAKIDDVNTQFNVGEDLLIIPNLQPSQTHVHIWMPPGTWYELWSGLKLNGSVGEAITMTTTDADFLAVIHGGSILIVQKEVKETAEQTRLLSRFSLIIALDCINKTESMTDCEASGHLFMSSNMTIDFHATTEQLHITTKGEGYETFCDSNIAVWANVIKELIIYGLDEKLNNYDNHKQIQTSIDLCELRDNNEILFKIA</sequence>
<feature type="domain" description="Glycosyl hydrolase family 31 C-terminal" evidence="5">
    <location>
        <begin position="686"/>
        <end position="772"/>
    </location>
</feature>
<dbReference type="SUPFAM" id="SSF51011">
    <property type="entry name" value="Glycosyl hydrolase domain"/>
    <property type="match status" value="1"/>
</dbReference>
<dbReference type="AlphaFoldDB" id="A0AAV1KDM9"/>